<keyword evidence="3" id="KW-1185">Reference proteome</keyword>
<dbReference type="Proteomes" id="UP000295110">
    <property type="component" value="Unassembled WGS sequence"/>
</dbReference>
<organism evidence="2 3">
    <name type="scientific">Roseateles saccharophilus</name>
    <name type="common">Pseudomonas saccharophila</name>
    <dbReference type="NCBI Taxonomy" id="304"/>
    <lineage>
        <taxon>Bacteria</taxon>
        <taxon>Pseudomonadati</taxon>
        <taxon>Pseudomonadota</taxon>
        <taxon>Betaproteobacteria</taxon>
        <taxon>Burkholderiales</taxon>
        <taxon>Sphaerotilaceae</taxon>
        <taxon>Roseateles</taxon>
    </lineage>
</organism>
<evidence type="ECO:0000313" key="3">
    <source>
        <dbReference type="Proteomes" id="UP000295110"/>
    </source>
</evidence>
<dbReference type="InterPro" id="IPR045536">
    <property type="entry name" value="DUF6431"/>
</dbReference>
<evidence type="ECO:0000313" key="2">
    <source>
        <dbReference type="EMBL" id="TCV03606.1"/>
    </source>
</evidence>
<dbReference type="EMBL" id="SMBU01000003">
    <property type="protein sequence ID" value="TCV03606.1"/>
    <property type="molecule type" value="Genomic_DNA"/>
</dbReference>
<dbReference type="OrthoDB" id="9112247at2"/>
<comment type="caution">
    <text evidence="2">The sequence shown here is derived from an EMBL/GenBank/DDBJ whole genome shotgun (WGS) entry which is preliminary data.</text>
</comment>
<feature type="domain" description="DUF6431" evidence="1">
    <location>
        <begin position="30"/>
        <end position="121"/>
    </location>
</feature>
<proteinExistence type="predicted"/>
<evidence type="ECO:0000259" key="1">
    <source>
        <dbReference type="Pfam" id="PF20020"/>
    </source>
</evidence>
<dbReference type="RefSeq" id="WP_132570094.1">
    <property type="nucleotide sequence ID" value="NZ_CBCSGL010000002.1"/>
</dbReference>
<dbReference type="Pfam" id="PF20020">
    <property type="entry name" value="DUF6431"/>
    <property type="match status" value="1"/>
</dbReference>
<gene>
    <name evidence="2" type="ORF">EV671_1003266</name>
</gene>
<sequence length="176" mass="20124">MQRIVGSITELAQHLIAVATDPEQYRPAACPRCGLARMWHHGCYYRKADRSAGGALNPVAVLRFLCAGCVRTCSRLPACIAPWRWYDWAVQQAVLLLLLSGVSLHGCARRSGLDRRTVRRWRDWLHARDAQFAFVLRGRWPELGRVSEFDAFWRNVIDELSLQQAAVWLDRDLVVP</sequence>
<dbReference type="AlphaFoldDB" id="A0A4R3VE21"/>
<protein>
    <recommendedName>
        <fullName evidence="1">DUF6431 domain-containing protein</fullName>
    </recommendedName>
</protein>
<name>A0A4R3VE21_ROSSA</name>
<reference evidence="2 3" key="1">
    <citation type="submission" date="2019-03" db="EMBL/GenBank/DDBJ databases">
        <title>Genomic Encyclopedia of Type Strains, Phase IV (KMG-IV): sequencing the most valuable type-strain genomes for metagenomic binning, comparative biology and taxonomic classification.</title>
        <authorList>
            <person name="Goeker M."/>
        </authorList>
    </citation>
    <scope>NUCLEOTIDE SEQUENCE [LARGE SCALE GENOMIC DNA]</scope>
    <source>
        <strain evidence="2 3">DSM 654</strain>
    </source>
</reference>
<accession>A0A4R3VE21</accession>